<organism evidence="2">
    <name type="scientific">Chitinibacter mangrovi</name>
    <dbReference type="NCBI Taxonomy" id="3153927"/>
    <lineage>
        <taxon>Bacteria</taxon>
        <taxon>Pseudomonadati</taxon>
        <taxon>Pseudomonadota</taxon>
        <taxon>Betaproteobacteria</taxon>
        <taxon>Neisseriales</taxon>
        <taxon>Chitinibacteraceae</taxon>
        <taxon>Chitinibacter</taxon>
    </lineage>
</organism>
<evidence type="ECO:0000256" key="1">
    <source>
        <dbReference type="SAM" id="Phobius"/>
    </source>
</evidence>
<feature type="transmembrane region" description="Helical" evidence="1">
    <location>
        <begin position="30"/>
        <end position="53"/>
    </location>
</feature>
<keyword evidence="1" id="KW-1133">Transmembrane helix</keyword>
<protein>
    <submittedName>
        <fullName evidence="2">DUF2970 domain-containing protein</fullName>
    </submittedName>
</protein>
<sequence length="59" mass="6567">MWDSIRAVLAAFFGVRSREQARQQFKPVQLIMAGLLCALLLALLVYGVVQYLVSRAGLD</sequence>
<keyword evidence="1" id="KW-0472">Membrane</keyword>
<keyword evidence="1" id="KW-0812">Transmembrane</keyword>
<reference evidence="2" key="1">
    <citation type="submission" date="2024-05" db="EMBL/GenBank/DDBJ databases">
        <authorList>
            <person name="Yang L."/>
            <person name="Pan L."/>
        </authorList>
    </citation>
    <scope>NUCLEOTIDE SEQUENCE</scope>
    <source>
        <strain evidence="2">FCG-7</strain>
    </source>
</reference>
<dbReference type="KEGG" id="cmav:ABHF33_09000"/>
<dbReference type="RefSeq" id="WP_348943650.1">
    <property type="nucleotide sequence ID" value="NZ_CP157355.1"/>
</dbReference>
<name>A0AAU7F554_9NEIS</name>
<dbReference type="Pfam" id="PF11174">
    <property type="entry name" value="DUF2970"/>
    <property type="match status" value="1"/>
</dbReference>
<dbReference type="InterPro" id="IPR021344">
    <property type="entry name" value="DUF2970"/>
</dbReference>
<proteinExistence type="predicted"/>
<accession>A0AAU7F554</accession>
<dbReference type="EMBL" id="CP157355">
    <property type="protein sequence ID" value="XBL99216.1"/>
    <property type="molecule type" value="Genomic_DNA"/>
</dbReference>
<evidence type="ECO:0000313" key="2">
    <source>
        <dbReference type="EMBL" id="XBL99216.1"/>
    </source>
</evidence>
<gene>
    <name evidence="2" type="ORF">ABHF33_09000</name>
</gene>
<dbReference type="AlphaFoldDB" id="A0AAU7F554"/>